<evidence type="ECO:0000313" key="4">
    <source>
        <dbReference type="Proteomes" id="UP001365781"/>
    </source>
</evidence>
<name>A0ABU8GVW7_9ACTN</name>
<dbReference type="RefSeq" id="WP_336559204.1">
    <property type="nucleotide sequence ID" value="NZ_JBBAYM010000495.1"/>
</dbReference>
<dbReference type="Gene3D" id="3.20.20.240">
    <property type="entry name" value="Methylmalonyl-CoA mutase"/>
    <property type="match status" value="1"/>
</dbReference>
<comment type="caution">
    <text evidence="3">The sequence shown here is derived from an EMBL/GenBank/DDBJ whole genome shotgun (WGS) entry which is preliminary data.</text>
</comment>
<evidence type="ECO:0000313" key="3">
    <source>
        <dbReference type="EMBL" id="MEI5617337.1"/>
    </source>
</evidence>
<feature type="non-terminal residue" evidence="3">
    <location>
        <position position="87"/>
    </location>
</feature>
<dbReference type="InterPro" id="IPR006099">
    <property type="entry name" value="MeMalonylCoA_mutase_a/b_cat"/>
</dbReference>
<dbReference type="InterPro" id="IPR016176">
    <property type="entry name" value="Cbl-dep_enz_cat"/>
</dbReference>
<organism evidence="3 4">
    <name type="scientific">Streptomyces brasiliscabiei</name>
    <dbReference type="NCBI Taxonomy" id="2736302"/>
    <lineage>
        <taxon>Bacteria</taxon>
        <taxon>Bacillati</taxon>
        <taxon>Actinomycetota</taxon>
        <taxon>Actinomycetes</taxon>
        <taxon>Kitasatosporales</taxon>
        <taxon>Streptomycetaceae</taxon>
        <taxon>Streptomyces</taxon>
    </lineage>
</organism>
<protein>
    <submittedName>
        <fullName evidence="3">Methylmalonyl-CoA mutase family protein</fullName>
    </submittedName>
</protein>
<accession>A0ABU8GVW7</accession>
<evidence type="ECO:0000256" key="1">
    <source>
        <dbReference type="ARBA" id="ARBA00011870"/>
    </source>
</evidence>
<dbReference type="Proteomes" id="UP001365781">
    <property type="component" value="Unassembled WGS sequence"/>
</dbReference>
<gene>
    <name evidence="3" type="ORF">WB403_50470</name>
</gene>
<feature type="domain" description="Methylmalonyl-CoA mutase alpha/beta chain catalytic" evidence="2">
    <location>
        <begin position="2"/>
        <end position="86"/>
    </location>
</feature>
<reference evidence="3 4" key="1">
    <citation type="submission" date="2024-03" db="EMBL/GenBank/DDBJ databases">
        <title>First Report of Pectobacterium brasiliscabiei causing potato scab in china.</title>
        <authorList>
            <person name="Handique U."/>
        </authorList>
    </citation>
    <scope>NUCLEOTIDE SEQUENCE [LARGE SCALE GENOMIC DNA]</scope>
    <source>
        <strain evidence="3 4">ZRIMU1503</strain>
    </source>
</reference>
<keyword evidence="4" id="KW-1185">Reference proteome</keyword>
<dbReference type="EMBL" id="JBBAYM010000495">
    <property type="protein sequence ID" value="MEI5617337.1"/>
    <property type="molecule type" value="Genomic_DNA"/>
</dbReference>
<feature type="non-terminal residue" evidence="3">
    <location>
        <position position="1"/>
    </location>
</feature>
<comment type="subunit">
    <text evidence="1">Heterodimer of an alpha and a beta chain.</text>
</comment>
<dbReference type="SUPFAM" id="SSF51703">
    <property type="entry name" value="Cobalamin (vitamin B12)-dependent enzymes"/>
    <property type="match status" value="1"/>
</dbReference>
<evidence type="ECO:0000259" key="2">
    <source>
        <dbReference type="Pfam" id="PF01642"/>
    </source>
</evidence>
<dbReference type="Pfam" id="PF01642">
    <property type="entry name" value="MM_CoA_mutase"/>
    <property type="match status" value="1"/>
</dbReference>
<proteinExistence type="predicted"/>
<sequence>AVVGVNRFTTTEPSPLGGDGSILRVDPAVEASLVEDVVAWRAGRDGDAVARALEALREAALGTANLMEPTIALARAGGTTGEWAGAL</sequence>